<organism evidence="3 4">
    <name type="scientific">Tritrichomonas foetus</name>
    <dbReference type="NCBI Taxonomy" id="1144522"/>
    <lineage>
        <taxon>Eukaryota</taxon>
        <taxon>Metamonada</taxon>
        <taxon>Parabasalia</taxon>
        <taxon>Tritrichomonadida</taxon>
        <taxon>Tritrichomonadidae</taxon>
        <taxon>Tritrichomonas</taxon>
    </lineage>
</organism>
<dbReference type="Pfam" id="PF02138">
    <property type="entry name" value="Beach"/>
    <property type="match status" value="1"/>
</dbReference>
<dbReference type="InterPro" id="IPR036372">
    <property type="entry name" value="BEACH_dom_sf"/>
</dbReference>
<sequence length="2489" mass="286141">MERLETVFEILAIQPLCSEKELNKRKSNLQDFQRFSFKAFSKRQLKEISKNKTKATLVNDLFGKYELPMHFDPIRLGSMLTLLNTPNLDVAIIHHLETFSLYQYIAFILQFEATFSIEYITVLFKSLIVFPNNQLQAIVSSAICDIFSIMMDNYSHGLFLTIFGPLSDFLMTHNDVDPNIYSFLPMLLKRVIDDSGYSQTSDAARLSSLLSLLLSEHSKSFSQTTIDFLFEVIRPYLSAVNEFALIIMQNMRPFLDHDQVNTFFLDLPSKLPQLIEENTEPFIKPPNPCEFETFSPSPSPECHFRFFEVESFNDGFDASSAPPLPSPSVVGLCNPKFYSLIDMIVKVINDGHEEAQLFLDALTDLVDVKSSTPYKYDYLGMMILYWIRITENLPICNIRFPQILFEPTISIFDETLENSQVFFSIRFYGLNSILKIADPPLDKILLSNVKYPKLLTELVELCNLNLDKISTLIMNKTWMIRTIRLIALQLQSAEFNKEISVPVIENARLSVFRLIFRIFIRTSFVYSFLSDVLFLSFFLSHLFEEKIRPFILSQLKIYISCELTTQQYDILLNQLCQVIEQIYNALPNKRGLNMISDILSTLTSKNIKPELLLDLCDVLHDSLQYFDESELSHSVILQILSFFTNISKSTQRLPNSSVKALEAPLKKFTNLTVQDFNACLCLLASENLNDFTPIFKIKNGDMLNIMFRVFFNNTEVDIVDTAYQLVCSSIQNCGICHKCHFDLALLDFLLENRDSDDPRISGILMILATIAGAISSPAVVQRFISLFIPVENRYSSKLHDKLLKPLLYILNRAQESPSLILPLNCKRILPIVSSKASLEKGMTFTFWIFYDSGEETHIFTLLNGDERPFFTLGMKKDVITIDGNSTSLNIPKKHWKFVAFSYQNGVATIFLDAEEVWKANLVIKFPIGVPSAKIGEKTNTRVQLGNFGLFDSFDSQFIKQIFNLGPRSVQIKHKPLFYFTQENMRTLTGYSINSENRTFTDVLFRFFKIEVLLPLFAQLDLPLKNGEKSKFSVLDVVSIFKAALFAGELEQYDFGQVNGFSIIAHLLCSSSPEQISFQLYSEFYNIMDTLVLKNVRNELFTQIIMNFDLWIVASPEDQKKILTHYKKVIFPKYQDLFIEFFPFSYLLDILRIYYWYDPIEKSKIRCEPGSSRPRNKDINVSECRSMTYSIMYDISEIKFRNEDFSALMEHITTLEDDKQQLDLLLFMNGLAMAPHYPLTNLSNTIPTLSRVSNLLHCQNDQVVTAVFNVIYSVHSKVNSSDLTLVQHIDAVMKDIEMRKLSYNMLDDLQKIMLCNTPLLFPLVTYIGYRLVTLKVFEQSQPSQSFVVSPYWALWAVAEAITLDDGQKKMEIFSYLVQCSTKQWQSLSDMIEIVTQALRIPCDSDKFYMLKVTCKLVLGSDTMLNSTETIQTLFGLLKQHIFYRRVKAKRFHPLEKLYETSPFYEEPEKRERRKSVRMRALHQIDILNLTLEQYDHAFGLRVDSNAKWRDEELAQLSLKLIMKLRMSQNEACNDLMGFGFVVAGFLMHSCPDFVNNWLAGMNLVKEDCDNHLIESQFLVAKASELKKEILIQTQLEDAFNGAMQVFESLPTKFFDTSIATSNLTTHRGMKTFSQQSANNLFLVQQQEIRNAEFENDINLATEVIRSHDERNSKFWYRIWSNVVVNGGPWDPAKLSGKRDKTRWKRDITFCKFYCPMKLKRNRKYTNHVESSIARDAGNAISATKMLEDYKQKLEEEYQKNAPPELLEIPTTVDIDEKKSEGDEGEQQRVSKKKKRSSYDCELIRMKGVKNGTFVIFSNAIHININATKKTYILPASSIEKILLRRRFHIKTAIEIFMVTGESYFVNFPQYRSQQIVQRLVFPETVYVQKEEPAAFLAASGITERWRKGLISNFEYLMSLNIISGRSFNDSSQYPFFPWVISDYTSETLDLNNPASFRDLSKPIGAIGDARFKDLTQRMKDMMMFNNSPYMYSSFAICPLSLYLWLFRMEPFTTLHIDMQSGKFDHPSRLFSSIPDSYNLVTQHMNDYRELIPEFYFLPDFLRNDNEYDLGKAKGVQVDDVILPKWAKSPEDCVYMFRKALESDIASSSINKWIDLVWGYKQRGENAKEANNLFMPDMYETAWTPQVMKDPRRRAEIEAAMCHVGQFPPQIFTTEHPAKILTKKPSPPVTIAQLPYTDIHIASLCYKNKLILSLASPHQLAQLSLSATAENNITIGSDLNSPVKNKIIAIETIKETGDVIGLLNNGTMIKWSPDGEKDYYHQELMRVSSITVSDNFFAAVSDDTTLNIIGKGNNFSIPFYGDSVTCCAISKPFKVAVCGTFSGNIVVCSIYEGRKINVIQLEQDMRPTKLMITSNWGFIVTYATKTTKSANSKDQHFMFVHSINGRLIRSTELSSPITTWCSISSNKAFDYIVASSEQGKLHLFEAFYLNIEDPFYRCYKPVVGLYYLKEAGVIVVVKNDGNVVFHPICVE</sequence>
<dbReference type="SUPFAM" id="SSF49899">
    <property type="entry name" value="Concanavalin A-like lectins/glucanases"/>
    <property type="match status" value="1"/>
</dbReference>
<dbReference type="GeneID" id="94839694"/>
<dbReference type="InterPro" id="IPR013320">
    <property type="entry name" value="ConA-like_dom_sf"/>
</dbReference>
<dbReference type="InterPro" id="IPR015943">
    <property type="entry name" value="WD40/YVTN_repeat-like_dom_sf"/>
</dbReference>
<reference evidence="3" key="1">
    <citation type="submission" date="2016-10" db="EMBL/GenBank/DDBJ databases">
        <authorList>
            <person name="Benchimol M."/>
            <person name="Almeida L.G."/>
            <person name="Vasconcelos A.T."/>
            <person name="Perreira-Neves A."/>
            <person name="Rosa I.A."/>
            <person name="Tasca T."/>
            <person name="Bogo M.R."/>
            <person name="de Souza W."/>
        </authorList>
    </citation>
    <scope>NUCLEOTIDE SEQUENCE [LARGE SCALE GENOMIC DNA]</scope>
    <source>
        <strain evidence="3">K</strain>
    </source>
</reference>
<dbReference type="InterPro" id="IPR050865">
    <property type="entry name" value="BEACH_Domain"/>
</dbReference>
<dbReference type="CDD" id="cd06071">
    <property type="entry name" value="Beach"/>
    <property type="match status" value="1"/>
</dbReference>
<dbReference type="EMBL" id="MLAK01000750">
    <property type="protein sequence ID" value="OHT05635.1"/>
    <property type="molecule type" value="Genomic_DNA"/>
</dbReference>
<comment type="caution">
    <text evidence="3">The sequence shown here is derived from an EMBL/GenBank/DDBJ whole genome shotgun (WGS) entry which is preliminary data.</text>
</comment>
<gene>
    <name evidence="3" type="ORF">TRFO_26513</name>
</gene>
<dbReference type="InterPro" id="IPR031570">
    <property type="entry name" value="NBEA/BDCP_DUF4704"/>
</dbReference>
<dbReference type="InterPro" id="IPR011993">
    <property type="entry name" value="PH-like_dom_sf"/>
</dbReference>
<dbReference type="VEuPathDB" id="TrichDB:TRFO_26513"/>
<dbReference type="PANTHER" id="PTHR13743">
    <property type="entry name" value="BEIGE/BEACH-RELATED"/>
    <property type="match status" value="1"/>
</dbReference>
<dbReference type="InterPro" id="IPR000409">
    <property type="entry name" value="BEACH_dom"/>
</dbReference>
<protein>
    <recommendedName>
        <fullName evidence="5">Beige/BEACH domain containing protein</fullName>
    </recommendedName>
</protein>
<dbReference type="Gene3D" id="2.130.10.10">
    <property type="entry name" value="YVTN repeat-like/Quinoprotein amine dehydrogenase"/>
    <property type="match status" value="1"/>
</dbReference>
<proteinExistence type="predicted"/>
<dbReference type="SMART" id="SM01026">
    <property type="entry name" value="Beach"/>
    <property type="match status" value="1"/>
</dbReference>
<dbReference type="Proteomes" id="UP000179807">
    <property type="component" value="Unassembled WGS sequence"/>
</dbReference>
<dbReference type="Pfam" id="PF14844">
    <property type="entry name" value="PH_BEACH"/>
    <property type="match status" value="1"/>
</dbReference>
<name>A0A1J4K369_9EUKA</name>
<dbReference type="PROSITE" id="PS51783">
    <property type="entry name" value="PH_BEACH"/>
    <property type="match status" value="1"/>
</dbReference>
<dbReference type="SUPFAM" id="SSF50729">
    <property type="entry name" value="PH domain-like"/>
    <property type="match status" value="1"/>
</dbReference>
<dbReference type="SUPFAM" id="SSF81837">
    <property type="entry name" value="BEACH domain"/>
    <property type="match status" value="1"/>
</dbReference>
<evidence type="ECO:0000313" key="4">
    <source>
        <dbReference type="Proteomes" id="UP000179807"/>
    </source>
</evidence>
<keyword evidence="4" id="KW-1185">Reference proteome</keyword>
<dbReference type="Gene3D" id="1.10.1540.10">
    <property type="entry name" value="BEACH domain"/>
    <property type="match status" value="1"/>
</dbReference>
<feature type="domain" description="BEACH" evidence="1">
    <location>
        <begin position="1889"/>
        <end position="2177"/>
    </location>
</feature>
<accession>A0A1J4K369</accession>
<evidence type="ECO:0000259" key="2">
    <source>
        <dbReference type="PROSITE" id="PS51783"/>
    </source>
</evidence>
<dbReference type="PANTHER" id="PTHR13743:SF161">
    <property type="entry name" value="BEIGE_BEACH DOMAIN CONTAINING PROTEIN"/>
    <property type="match status" value="1"/>
</dbReference>
<evidence type="ECO:0000313" key="3">
    <source>
        <dbReference type="EMBL" id="OHT05635.1"/>
    </source>
</evidence>
<dbReference type="InterPro" id="IPR023362">
    <property type="entry name" value="PH-BEACH_dom"/>
</dbReference>
<dbReference type="InterPro" id="IPR036322">
    <property type="entry name" value="WD40_repeat_dom_sf"/>
</dbReference>
<evidence type="ECO:0008006" key="5">
    <source>
        <dbReference type="Google" id="ProtNLM"/>
    </source>
</evidence>
<dbReference type="RefSeq" id="XP_068358771.1">
    <property type="nucleotide sequence ID" value="XM_068504990.1"/>
</dbReference>
<feature type="domain" description="BEACH-type PH" evidence="2">
    <location>
        <begin position="1777"/>
        <end position="1879"/>
    </location>
</feature>
<evidence type="ECO:0000259" key="1">
    <source>
        <dbReference type="PROSITE" id="PS50197"/>
    </source>
</evidence>
<dbReference type="Pfam" id="PF15787">
    <property type="entry name" value="DUF4704"/>
    <property type="match status" value="1"/>
</dbReference>
<dbReference type="SUPFAM" id="SSF50978">
    <property type="entry name" value="WD40 repeat-like"/>
    <property type="match status" value="1"/>
</dbReference>
<dbReference type="OrthoDB" id="26681at2759"/>
<dbReference type="PROSITE" id="PS50197">
    <property type="entry name" value="BEACH"/>
    <property type="match status" value="1"/>
</dbReference>
<dbReference type="Gene3D" id="2.30.29.30">
    <property type="entry name" value="Pleckstrin-homology domain (PH domain)/Phosphotyrosine-binding domain (PTB)"/>
    <property type="match status" value="1"/>
</dbReference>